<comment type="similarity">
    <text evidence="3">Belongs to the alpha-casein family.</text>
</comment>
<dbReference type="STRING" id="9823.ENSSSCP00000009877"/>
<name>A0A8D1UQW5_PIG</name>
<evidence type="ECO:0000313" key="10">
    <source>
        <dbReference type="Ensembl" id="ENSSSCP00000009877.3"/>
    </source>
</evidence>
<organism evidence="10 11">
    <name type="scientific">Sus scrofa</name>
    <name type="common">Pig</name>
    <dbReference type="NCBI Taxonomy" id="9823"/>
    <lineage>
        <taxon>Eukaryota</taxon>
        <taxon>Metazoa</taxon>
        <taxon>Chordata</taxon>
        <taxon>Craniata</taxon>
        <taxon>Vertebrata</taxon>
        <taxon>Euteleostomi</taxon>
        <taxon>Mammalia</taxon>
        <taxon>Eutheria</taxon>
        <taxon>Laurasiatheria</taxon>
        <taxon>Artiodactyla</taxon>
        <taxon>Suina</taxon>
        <taxon>Suidae</taxon>
        <taxon>Sus</taxon>
    </lineage>
</organism>
<evidence type="ECO:0000256" key="8">
    <source>
        <dbReference type="SAM" id="MobiDB-lite"/>
    </source>
</evidence>
<evidence type="ECO:0000256" key="6">
    <source>
        <dbReference type="ARBA" id="ARBA00022553"/>
    </source>
</evidence>
<accession>A0A5S6G633</accession>
<keyword evidence="7" id="KW-0494">Milk protein</keyword>
<evidence type="ECO:0000256" key="3">
    <source>
        <dbReference type="ARBA" id="ARBA00010179"/>
    </source>
</evidence>
<evidence type="ECO:0000256" key="9">
    <source>
        <dbReference type="SAM" id="SignalP"/>
    </source>
</evidence>
<feature type="compositionally biased region" description="Basic and acidic residues" evidence="8">
    <location>
        <begin position="56"/>
        <end position="82"/>
    </location>
</feature>
<keyword evidence="6" id="KW-0597">Phosphoprotein</keyword>
<evidence type="ECO:0000256" key="2">
    <source>
        <dbReference type="ARBA" id="ARBA00004613"/>
    </source>
</evidence>
<dbReference type="AlphaFoldDB" id="A0A8D1UQW5"/>
<dbReference type="Proteomes" id="UP000008227">
    <property type="component" value="Chromosome 8"/>
</dbReference>
<dbReference type="GO" id="GO:0032355">
    <property type="term" value="P:response to estradiol"/>
    <property type="evidence" value="ECO:0000318"/>
    <property type="project" value="GO_Central"/>
</dbReference>
<comment type="subcellular location">
    <subcellularLocation>
        <location evidence="2">Secreted</location>
    </subcellularLocation>
</comment>
<reference evidence="10" key="2">
    <citation type="journal article" date="2020" name="Gigascience">
        <title>An improved pig reference genome sequence to enable pig genetics and genomics research.</title>
        <authorList>
            <person name="Warr A."/>
            <person name="Affara N."/>
            <person name="Aken B."/>
            <person name="Beiki H."/>
            <person name="Bickhart D.M."/>
            <person name="Billis K."/>
            <person name="Chow W."/>
            <person name="Eory L."/>
            <person name="Finlayson H.A."/>
            <person name="Flicek P."/>
            <person name="Giron C.G."/>
            <person name="Griffin D.K."/>
            <person name="Hall R."/>
            <person name="Hannum G."/>
            <person name="Hourlier T."/>
            <person name="Howe K."/>
            <person name="Hume D.A."/>
            <person name="Izuogu O."/>
            <person name="Kim K."/>
            <person name="Koren S."/>
            <person name="Liu H."/>
            <person name="Manchanda N."/>
            <person name="Martin F.J."/>
            <person name="Nonneman D.J."/>
            <person name="O'Connor R.E."/>
            <person name="Phillippy A.M."/>
            <person name="Rohrer G.A."/>
            <person name="Rosen B.D."/>
            <person name="Rund L.A."/>
            <person name="Sargent C.A."/>
            <person name="Schook L.B."/>
            <person name="Schroeder S.G."/>
            <person name="Schwartz A.S."/>
            <person name="Skinner B.M."/>
            <person name="Talbot R."/>
            <person name="Tseng E."/>
            <person name="Tuggle C.K."/>
            <person name="Watson M."/>
            <person name="Smith T.P.L."/>
            <person name="Archibald A.L."/>
        </authorList>
    </citation>
    <scope>NUCLEOTIDE SEQUENCE [LARGE SCALE GENOMIC DNA]</scope>
    <source>
        <strain evidence="10">Duroc</strain>
    </source>
</reference>
<dbReference type="GO" id="GO:0005615">
    <property type="term" value="C:extracellular space"/>
    <property type="evidence" value="ECO:0000318"/>
    <property type="project" value="GO_Central"/>
</dbReference>
<evidence type="ECO:0000256" key="5">
    <source>
        <dbReference type="ARBA" id="ARBA00022525"/>
    </source>
</evidence>
<accession>A0A8D1UQW5</accession>
<reference evidence="11" key="1">
    <citation type="submission" date="2009-11" db="EMBL/GenBank/DDBJ databases">
        <authorList>
            <consortium name="Porcine genome sequencing project"/>
        </authorList>
    </citation>
    <scope>NUCLEOTIDE SEQUENCE [LARGE SCALE GENOMIC DNA]</scope>
    <source>
        <strain evidence="11">Duroc</strain>
    </source>
</reference>
<proteinExistence type="inferred from homology"/>
<evidence type="ECO:0000256" key="4">
    <source>
        <dbReference type="ARBA" id="ARBA00021479"/>
    </source>
</evidence>
<feature type="signal peptide" evidence="9">
    <location>
        <begin position="1"/>
        <end position="15"/>
    </location>
</feature>
<reference evidence="10" key="3">
    <citation type="submission" date="2025-08" db="UniProtKB">
        <authorList>
            <consortium name="Ensembl"/>
        </authorList>
    </citation>
    <scope>IDENTIFICATION</scope>
</reference>
<protein>
    <recommendedName>
        <fullName evidence="4">Alpha-S1-casein</fullName>
    </recommendedName>
</protein>
<dbReference type="Ensembl" id="ENSSSCT00000010143.5">
    <property type="protein sequence ID" value="ENSSSCP00000009877.3"/>
    <property type="gene ID" value="ENSSSCG00000009262.5"/>
</dbReference>
<keyword evidence="11" id="KW-1185">Reference proteome</keyword>
<sequence>MKLLIFICLAAVALARPKPPLRHQEHLQNEPDSREPLLSQFRQEIINELNRQRELLRKKQNKLKDARSESTENHGMEGHEQRGSSSSSSEEVVGNSAEGHLQGLNKYKLRQLEAIHDQELHRTNEDKHTQQPLHQFYQLDAYPYATWYYPPQYIAHPLFTNIPQPTAPEKGGKTEIMPQW</sequence>
<comment type="function">
    <text evidence="1">Important role in the capacity of milk to transport calcium phosphate.</text>
</comment>
<gene>
    <name evidence="10" type="primary">CSN1S1</name>
</gene>
<reference evidence="10" key="4">
    <citation type="submission" date="2025-09" db="UniProtKB">
        <authorList>
            <consortium name="Ensembl"/>
        </authorList>
    </citation>
    <scope>IDENTIFICATION</scope>
</reference>
<evidence type="ECO:0000256" key="1">
    <source>
        <dbReference type="ARBA" id="ARBA00003383"/>
    </source>
</evidence>
<dbReference type="InterPro" id="IPR026999">
    <property type="entry name" value="Alpha-s1_casein"/>
</dbReference>
<dbReference type="GO" id="GO:0032570">
    <property type="term" value="P:response to progesterone"/>
    <property type="evidence" value="ECO:0000318"/>
    <property type="project" value="GO_Central"/>
</dbReference>
<dbReference type="GO" id="GO:1903496">
    <property type="term" value="P:response to 11-deoxycorticosterone"/>
    <property type="evidence" value="ECO:0000318"/>
    <property type="project" value="GO_Central"/>
</dbReference>
<keyword evidence="5" id="KW-0964">Secreted</keyword>
<dbReference type="PANTHER" id="PTHR10240">
    <property type="entry name" value="ALPHA-S1-CASEIN"/>
    <property type="match status" value="1"/>
</dbReference>
<dbReference type="PANTHER" id="PTHR10240:SF0">
    <property type="entry name" value="ALPHA-S1-CASEIN"/>
    <property type="match status" value="1"/>
</dbReference>
<evidence type="ECO:0000256" key="7">
    <source>
        <dbReference type="ARBA" id="ARBA00022743"/>
    </source>
</evidence>
<keyword evidence="9" id="KW-0732">Signal</keyword>
<evidence type="ECO:0000313" key="11">
    <source>
        <dbReference type="Proteomes" id="UP000008227"/>
    </source>
</evidence>
<feature type="chain" id="PRO_5043579874" description="Alpha-S1-casein" evidence="9">
    <location>
        <begin position="16"/>
        <end position="180"/>
    </location>
</feature>
<dbReference type="GeneTree" id="ENSGT00390000017378"/>
<dbReference type="GO" id="GO:1903494">
    <property type="term" value="P:response to dehydroepiandrosterone"/>
    <property type="evidence" value="ECO:0000318"/>
    <property type="project" value="GO_Central"/>
</dbReference>
<feature type="region of interest" description="Disordered" evidence="8">
    <location>
        <begin position="56"/>
        <end position="100"/>
    </location>
</feature>